<dbReference type="EMBL" id="BEZZ01000817">
    <property type="protein sequence ID" value="GCC36345.1"/>
    <property type="molecule type" value="Genomic_DNA"/>
</dbReference>
<proteinExistence type="predicted"/>
<gene>
    <name evidence="1" type="ORF">chiPu_0014839</name>
</gene>
<dbReference type="AlphaFoldDB" id="A0A401T140"/>
<dbReference type="Proteomes" id="UP000287033">
    <property type="component" value="Unassembled WGS sequence"/>
</dbReference>
<evidence type="ECO:0000313" key="1">
    <source>
        <dbReference type="EMBL" id="GCC36345.1"/>
    </source>
</evidence>
<name>A0A401T140_CHIPU</name>
<evidence type="ECO:0000313" key="2">
    <source>
        <dbReference type="Proteomes" id="UP000287033"/>
    </source>
</evidence>
<keyword evidence="2" id="KW-1185">Reference proteome</keyword>
<accession>A0A401T140</accession>
<sequence length="118" mass="12570">MAARLVGGRWPLIDSPGPQAPPPGAALLLVFLKVKRKPGGYGDPVRVRASLQRHKSLRRLEGKHHERFQAAGKQQGALNISLLKTVKGYEIQISCDLAGRFPPIQLLGAGLSGVSSSG</sequence>
<organism evidence="1 2">
    <name type="scientific">Chiloscyllium punctatum</name>
    <name type="common">Brownbanded bambooshark</name>
    <name type="synonym">Hemiscyllium punctatum</name>
    <dbReference type="NCBI Taxonomy" id="137246"/>
    <lineage>
        <taxon>Eukaryota</taxon>
        <taxon>Metazoa</taxon>
        <taxon>Chordata</taxon>
        <taxon>Craniata</taxon>
        <taxon>Vertebrata</taxon>
        <taxon>Chondrichthyes</taxon>
        <taxon>Elasmobranchii</taxon>
        <taxon>Galeomorphii</taxon>
        <taxon>Galeoidea</taxon>
        <taxon>Orectolobiformes</taxon>
        <taxon>Hemiscylliidae</taxon>
        <taxon>Chiloscyllium</taxon>
    </lineage>
</organism>
<protein>
    <submittedName>
        <fullName evidence="1">Uncharacterized protein</fullName>
    </submittedName>
</protein>
<reference evidence="1 2" key="1">
    <citation type="journal article" date="2018" name="Nat. Ecol. Evol.">
        <title>Shark genomes provide insights into elasmobranch evolution and the origin of vertebrates.</title>
        <authorList>
            <person name="Hara Y"/>
            <person name="Yamaguchi K"/>
            <person name="Onimaru K"/>
            <person name="Kadota M"/>
            <person name="Koyanagi M"/>
            <person name="Keeley SD"/>
            <person name="Tatsumi K"/>
            <person name="Tanaka K"/>
            <person name="Motone F"/>
            <person name="Kageyama Y"/>
            <person name="Nozu R"/>
            <person name="Adachi N"/>
            <person name="Nishimura O"/>
            <person name="Nakagawa R"/>
            <person name="Tanegashima C"/>
            <person name="Kiyatake I"/>
            <person name="Matsumoto R"/>
            <person name="Murakumo K"/>
            <person name="Nishida K"/>
            <person name="Terakita A"/>
            <person name="Kuratani S"/>
            <person name="Sato K"/>
            <person name="Hyodo S Kuraku.S."/>
        </authorList>
    </citation>
    <scope>NUCLEOTIDE SEQUENCE [LARGE SCALE GENOMIC DNA]</scope>
</reference>
<comment type="caution">
    <text evidence="1">The sequence shown here is derived from an EMBL/GenBank/DDBJ whole genome shotgun (WGS) entry which is preliminary data.</text>
</comment>